<dbReference type="InterPro" id="IPR015943">
    <property type="entry name" value="WD40/YVTN_repeat-like_dom_sf"/>
</dbReference>
<feature type="compositionally biased region" description="Polar residues" evidence="3">
    <location>
        <begin position="626"/>
        <end position="670"/>
    </location>
</feature>
<dbReference type="EnsemblMetazoa" id="G27983.2">
    <property type="protein sequence ID" value="G27983.2:cds"/>
    <property type="gene ID" value="G27983"/>
</dbReference>
<feature type="repeat" description="WD" evidence="1">
    <location>
        <begin position="958"/>
        <end position="999"/>
    </location>
</feature>
<dbReference type="Pfam" id="PF00400">
    <property type="entry name" value="WD40"/>
    <property type="match status" value="6"/>
</dbReference>
<feature type="compositionally biased region" description="Low complexity" evidence="3">
    <location>
        <begin position="690"/>
        <end position="703"/>
    </location>
</feature>
<protein>
    <recommendedName>
        <fullName evidence="4">CTLH domain-containing protein</fullName>
    </recommendedName>
</protein>
<feature type="coiled-coil region" evidence="2">
    <location>
        <begin position="443"/>
        <end position="477"/>
    </location>
</feature>
<feature type="compositionally biased region" description="Polar residues" evidence="3">
    <location>
        <begin position="394"/>
        <end position="403"/>
    </location>
</feature>
<dbReference type="Pfam" id="PF25602">
    <property type="entry name" value="WDR47_COR"/>
    <property type="match status" value="1"/>
</dbReference>
<dbReference type="InterPro" id="IPR006595">
    <property type="entry name" value="CTLH_C"/>
</dbReference>
<proteinExistence type="predicted"/>
<sequence>MPAPSIIVDETDVVRLVSEFLHNRDLNISMLSVERETGIINGEFSDDMLFLRQLILDGQWDDVIDFIQPLSSVETFNYTKFQYIIMKHKYLELLCIKSEPSVMQNYDFTVEEVVKCLNSLESLCVSKEDYNNLCLLLTIPKISDHPEYQNWNPSNARVKCFRDVTPLVEKYLTPMDQSKKNAKTAEDDRLLQLVLKGILYESCVEYCQQRATSSEACDEMTFPALLTNSGFSDADLSLISWLQHIPNETFSCPFEQKSLKFDIRQLVKPTLEASWSEQILVTPIKPKLFPHSAVPNMRPRSADVMTRSLNPQFDGLSRGLWQGGRKNMSASVSGSSTLSQSMSVVSGIGLNNALKDPMQMSMDKLFSEGEMVNTQSSTVLEENSPRQKVEEGKPQTNKNLNLNDETKPTPPVATIAPQDKLQNKNNPKPTVDEEMSKSSTELLKEFQRQKQVCREQIEIYEQQREKMLKELMTIESKTSMIDNREGPATQEQTESIFPQNPGSHSNQTNNVSHINQTNKLNSKPVQKHSNSPTNVNTVNSQTVPTPIPDVNPVCNRQTSPVTHPVTHIYQVDSLANTPTCEFVVGGHELGSDRSILTPVNVEETSKVNPPPSPNTLPRESAPAIDSSRQPEPTGRSTTHSTKSVKAKATPNTQGSQGKPATSRKTNTTASAGREKCADSKPTKTTGSKSLGRGTATRPTTLTPGGLGRAKRVPVPSKVDNKPAVVGGVGTKPIGPVISQSPKKTPRPVSQIDLEDQKMSRPKFVPICRLEDPQAIRTVAFHPSGTMFAVGSNSKTLRVCAFPDVSNLSETHETFETQTMYTKHKHHKGSIYCVAWSPMGDLLATGSNDKTIKMFQYNMDMNAQGPEMELSFHDGTVRDMVFMQDTINRSSLLISGGAGDCKIYVTDCETGMPVRAMAGHSGHVYALHSWGGCMFVSGSADKTARFWDLRASTAITVVPSSTGSAFASVCVDPSGRLLASGHEDGSVMLYDIRGSRGIQSFRPHSGECRTVRFSMNAFYLLTGSYDKKIIMTDMHGDLLRPLPSVVVAEHEDKVIQCRWHPSQLAFISSSADRHVTCWGLPVV</sequence>
<feature type="region of interest" description="Disordered" evidence="3">
    <location>
        <begin position="597"/>
        <end position="749"/>
    </location>
</feature>
<dbReference type="SMART" id="SM00320">
    <property type="entry name" value="WD40"/>
    <property type="match status" value="7"/>
</dbReference>
<keyword evidence="2" id="KW-0175">Coiled coil</keyword>
<evidence type="ECO:0000259" key="4">
    <source>
        <dbReference type="PROSITE" id="PS50897"/>
    </source>
</evidence>
<feature type="domain" description="CTLH" evidence="4">
    <location>
        <begin position="44"/>
        <end position="101"/>
    </location>
</feature>
<dbReference type="Gene3D" id="2.130.10.10">
    <property type="entry name" value="YVTN repeat-like/Quinoprotein amine dehydrogenase"/>
    <property type="match status" value="2"/>
</dbReference>
<dbReference type="PROSITE" id="PS50082">
    <property type="entry name" value="WD_REPEATS_2"/>
    <property type="match status" value="4"/>
</dbReference>
<feature type="compositionally biased region" description="Low complexity" evidence="3">
    <location>
        <begin position="529"/>
        <end position="544"/>
    </location>
</feature>
<feature type="repeat" description="WD" evidence="1">
    <location>
        <begin position="1046"/>
        <end position="1082"/>
    </location>
</feature>
<evidence type="ECO:0000256" key="3">
    <source>
        <dbReference type="SAM" id="MobiDB-lite"/>
    </source>
</evidence>
<feature type="repeat" description="WD" evidence="1">
    <location>
        <begin position="916"/>
        <end position="956"/>
    </location>
</feature>
<keyword evidence="6" id="KW-1185">Reference proteome</keyword>
<dbReference type="PANTHER" id="PTHR19863:SF5">
    <property type="entry name" value="WD REPEAT-CONTAINING PROTEIN 47"/>
    <property type="match status" value="1"/>
</dbReference>
<dbReference type="SUPFAM" id="SSF50978">
    <property type="entry name" value="WD40 repeat-like"/>
    <property type="match status" value="1"/>
</dbReference>
<feature type="region of interest" description="Disordered" evidence="3">
    <location>
        <begin position="485"/>
        <end position="550"/>
    </location>
</feature>
<dbReference type="InterPro" id="IPR040067">
    <property type="entry name" value="WDR47"/>
</dbReference>
<evidence type="ECO:0000256" key="1">
    <source>
        <dbReference type="PROSITE-ProRule" id="PRU00221"/>
    </source>
</evidence>
<dbReference type="SMART" id="SM00668">
    <property type="entry name" value="CTLH"/>
    <property type="match status" value="1"/>
</dbReference>
<feature type="compositionally biased region" description="Basic and acidic residues" evidence="3">
    <location>
        <begin position="672"/>
        <end position="681"/>
    </location>
</feature>
<reference evidence="5" key="1">
    <citation type="submission" date="2022-08" db="UniProtKB">
        <authorList>
            <consortium name="EnsemblMetazoa"/>
        </authorList>
    </citation>
    <scope>IDENTIFICATION</scope>
    <source>
        <strain evidence="5">05x7-T-G4-1.051#20</strain>
    </source>
</reference>
<dbReference type="OrthoDB" id="187712at2759"/>
<evidence type="ECO:0000256" key="2">
    <source>
        <dbReference type="SAM" id="Coils"/>
    </source>
</evidence>
<dbReference type="Proteomes" id="UP000005408">
    <property type="component" value="Unassembled WGS sequence"/>
</dbReference>
<dbReference type="OMA" id="HICPTPE"/>
<feature type="compositionally biased region" description="Polar residues" evidence="3">
    <location>
        <begin position="489"/>
        <end position="528"/>
    </location>
</feature>
<feature type="region of interest" description="Disordered" evidence="3">
    <location>
        <begin position="373"/>
        <end position="433"/>
    </location>
</feature>
<evidence type="ECO:0000313" key="6">
    <source>
        <dbReference type="Proteomes" id="UP000005408"/>
    </source>
</evidence>
<dbReference type="InterPro" id="IPR036322">
    <property type="entry name" value="WD40_repeat_dom_sf"/>
</dbReference>
<feature type="repeat" description="WD" evidence="1">
    <location>
        <begin position="823"/>
        <end position="855"/>
    </location>
</feature>
<organism evidence="5 6">
    <name type="scientific">Magallana gigas</name>
    <name type="common">Pacific oyster</name>
    <name type="synonym">Crassostrea gigas</name>
    <dbReference type="NCBI Taxonomy" id="29159"/>
    <lineage>
        <taxon>Eukaryota</taxon>
        <taxon>Metazoa</taxon>
        <taxon>Spiralia</taxon>
        <taxon>Lophotrochozoa</taxon>
        <taxon>Mollusca</taxon>
        <taxon>Bivalvia</taxon>
        <taxon>Autobranchia</taxon>
        <taxon>Pteriomorphia</taxon>
        <taxon>Ostreida</taxon>
        <taxon>Ostreoidea</taxon>
        <taxon>Ostreidae</taxon>
        <taxon>Magallana</taxon>
    </lineage>
</organism>
<name>A0A8W8LGW2_MAGGI</name>
<accession>A0A8W8LGW2</accession>
<dbReference type="InterPro" id="IPR001680">
    <property type="entry name" value="WD40_rpt"/>
</dbReference>
<dbReference type="PANTHER" id="PTHR19863">
    <property type="entry name" value="NEMITIN (NEURONAL ENRICHED MAP INTERACTING PROTEIN) HOMOLOG"/>
    <property type="match status" value="1"/>
</dbReference>
<dbReference type="AlphaFoldDB" id="A0A8W8LGW2"/>
<feature type="compositionally biased region" description="Basic and acidic residues" evidence="3">
    <location>
        <begin position="383"/>
        <end position="393"/>
    </location>
</feature>
<keyword evidence="1" id="KW-0853">WD repeat</keyword>
<dbReference type="PROSITE" id="PS50294">
    <property type="entry name" value="WD_REPEATS_REGION"/>
    <property type="match status" value="2"/>
</dbReference>
<dbReference type="CDD" id="cd00200">
    <property type="entry name" value="WD40"/>
    <property type="match status" value="1"/>
</dbReference>
<evidence type="ECO:0000313" key="5">
    <source>
        <dbReference type="EnsemblMetazoa" id="G27983.2:cds"/>
    </source>
</evidence>
<dbReference type="PROSITE" id="PS50897">
    <property type="entry name" value="CTLH"/>
    <property type="match status" value="1"/>
</dbReference>
<dbReference type="InterPro" id="IPR057749">
    <property type="entry name" value="WDR47_COR"/>
</dbReference>